<reference evidence="4" key="3">
    <citation type="submission" date="2025-08" db="UniProtKB">
        <authorList>
            <consortium name="RefSeq"/>
        </authorList>
    </citation>
    <scope>IDENTIFICATION</scope>
    <source>
        <strain evidence="4">17A/GY</strain>
        <tissue evidence="4">Liver</tissue>
    </source>
</reference>
<dbReference type="OrthoDB" id="196393at2759"/>
<dbReference type="InterPro" id="IPR026755">
    <property type="entry name" value="Fam221a/b"/>
</dbReference>
<keyword evidence="3" id="KW-1185">Reference proteome</keyword>
<gene>
    <name evidence="4" type="primary">Fam221b</name>
</gene>
<feature type="compositionally biased region" description="Basic and acidic residues" evidence="2">
    <location>
        <begin position="14"/>
        <end position="33"/>
    </location>
</feature>
<feature type="compositionally biased region" description="Polar residues" evidence="2">
    <location>
        <begin position="134"/>
        <end position="147"/>
    </location>
</feature>
<feature type="region of interest" description="Disordered" evidence="2">
    <location>
        <begin position="489"/>
        <end position="525"/>
    </location>
</feature>
<dbReference type="PANTHER" id="PTHR31214:SF3">
    <property type="entry name" value="PROTEIN FAM221B"/>
    <property type="match status" value="1"/>
</dbReference>
<feature type="compositionally biased region" description="Polar residues" evidence="2">
    <location>
        <begin position="105"/>
        <end position="121"/>
    </location>
</feature>
<reference evidence="3" key="1">
    <citation type="journal article" date="2018" name="Biotechnol. Bioeng.">
        <title>A reference genome of the Chinese hamster based on a hybrid assembly strategy.</title>
        <authorList>
            <person name="Rupp O."/>
            <person name="MacDonald M.L."/>
            <person name="Li S."/>
            <person name="Dhiman H."/>
            <person name="Polson S."/>
            <person name="Griep S."/>
            <person name="Heffner K."/>
            <person name="Hernandez I."/>
            <person name="Brinkrolf K."/>
            <person name="Jadhav V."/>
            <person name="Samoudi M."/>
            <person name="Hao H."/>
            <person name="Kingham B."/>
            <person name="Goesmann A."/>
            <person name="Betenbaugh M.J."/>
            <person name="Lewis N.E."/>
            <person name="Borth N."/>
            <person name="Lee K.H."/>
        </authorList>
    </citation>
    <scope>NUCLEOTIDE SEQUENCE [LARGE SCALE GENOMIC DNA]</scope>
    <source>
        <strain evidence="3">17A/GY</strain>
    </source>
</reference>
<sequence>MEANEIAEGPQATEDAKRPSLKDPSAEDLKEPTTPEPALELSSSQTTLQPPEYKVLFVTSTSPNQTEAPEGLQESSLSESPSKSYEAKDSSQESLKAQLPESHSKSSQSVTSLEKTTSETPLESPADEIYISKVQKSSLGSSQTDNIPSSSPSPHKISFDEAPQTQVPKYELYPQHPFSGPSTQANVDTSAEQEEAKEDELIAGTSDGTAHAASPESHGSKKKEKRVSGYTSRPVVPAKRADLVKAMHREQFGAQMNNLFQWEKDPALKAIQTGLYIGWRCPHYLWDCFRIGDESKCFCGHLFKEHQIISDLSAPCSVSQCRCLMFCFIPSRPEEVGEFWLKRRSTFDPKAWRAQCRCKHTHEEHAATGAHPCRHHGCCCNCFESNFLCAACDRRWEEHETFFETEETRRRGGRPYGEGTTWDRTMPASVIRRPYRKALPPSLILFRCYIPSPPHIPCLHCLPSPEADYVPFAEMPALRDVILTNSDLEALQRQGVSGQPSSHPRSPALPGPSSLQPGPKPDPHT</sequence>
<dbReference type="PANTHER" id="PTHR31214">
    <property type="entry name" value="PROTEIN FAM221A-RELATED"/>
    <property type="match status" value="1"/>
</dbReference>
<feature type="compositionally biased region" description="Polar residues" evidence="2">
    <location>
        <begin position="494"/>
        <end position="504"/>
    </location>
</feature>
<evidence type="ECO:0000313" key="4">
    <source>
        <dbReference type="RefSeq" id="XP_035295797.1"/>
    </source>
</evidence>
<evidence type="ECO:0000256" key="1">
    <source>
        <dbReference type="ARBA" id="ARBA00011026"/>
    </source>
</evidence>
<protein>
    <submittedName>
        <fullName evidence="4">Protein FAM221B</fullName>
    </submittedName>
</protein>
<feature type="compositionally biased region" description="Polar residues" evidence="2">
    <location>
        <begin position="58"/>
        <end position="67"/>
    </location>
</feature>
<accession>A0A9J7GND2</accession>
<evidence type="ECO:0000256" key="2">
    <source>
        <dbReference type="SAM" id="MobiDB-lite"/>
    </source>
</evidence>
<dbReference type="Proteomes" id="UP001108280">
    <property type="component" value="Chromosome 2"/>
</dbReference>
<dbReference type="Pfam" id="PF14753">
    <property type="entry name" value="FAM221"/>
    <property type="match status" value="1"/>
</dbReference>
<feature type="compositionally biased region" description="Polar residues" evidence="2">
    <location>
        <begin position="180"/>
        <end position="190"/>
    </location>
</feature>
<dbReference type="KEGG" id="cge:100772069"/>
<feature type="compositionally biased region" description="Low complexity" evidence="2">
    <location>
        <begin position="74"/>
        <end position="84"/>
    </location>
</feature>
<evidence type="ECO:0000313" key="3">
    <source>
        <dbReference type="Proteomes" id="UP001108280"/>
    </source>
</evidence>
<dbReference type="RefSeq" id="XP_035295797.1">
    <property type="nucleotide sequence ID" value="XM_035439906.1"/>
</dbReference>
<dbReference type="AlphaFoldDB" id="A0A9J7GND2"/>
<reference evidence="3" key="2">
    <citation type="journal article" date="2020" name="Biotechnol. Bioeng.">
        <title>Chromosome-scale scaffolds for the Chinese hamster reference genome assembly to facilitate the study of the CHO epigenome.</title>
        <authorList>
            <person name="Hilliard W."/>
            <person name="MacDonald M."/>
            <person name="Lee K.H."/>
        </authorList>
    </citation>
    <scope>NUCLEOTIDE SEQUENCE [LARGE SCALE GENOMIC DNA]</scope>
    <source>
        <strain evidence="3">17A/GY</strain>
    </source>
</reference>
<comment type="similarity">
    <text evidence="1">Belongs to the FAM221 family.</text>
</comment>
<dbReference type="GeneID" id="100772069"/>
<name>A0A9J7GND2_CRIGR</name>
<organism evidence="3 4">
    <name type="scientific">Cricetulus griseus</name>
    <name type="common">Chinese hamster</name>
    <name type="synonym">Cricetulus barabensis griseus</name>
    <dbReference type="NCBI Taxonomy" id="10029"/>
    <lineage>
        <taxon>Eukaryota</taxon>
        <taxon>Metazoa</taxon>
        <taxon>Chordata</taxon>
        <taxon>Craniata</taxon>
        <taxon>Vertebrata</taxon>
        <taxon>Euteleostomi</taxon>
        <taxon>Mammalia</taxon>
        <taxon>Eutheria</taxon>
        <taxon>Euarchontoglires</taxon>
        <taxon>Glires</taxon>
        <taxon>Rodentia</taxon>
        <taxon>Myomorpha</taxon>
        <taxon>Muroidea</taxon>
        <taxon>Cricetidae</taxon>
        <taxon>Cricetinae</taxon>
        <taxon>Cricetulus</taxon>
    </lineage>
</organism>
<feature type="region of interest" description="Disordered" evidence="2">
    <location>
        <begin position="1"/>
        <end position="233"/>
    </location>
</feature>
<dbReference type="CTD" id="392307"/>
<proteinExistence type="inferred from homology"/>